<dbReference type="GO" id="GO:0003714">
    <property type="term" value="F:transcription corepressor activity"/>
    <property type="evidence" value="ECO:0007669"/>
    <property type="project" value="InterPro"/>
</dbReference>
<dbReference type="PANTHER" id="PTHR38406:SF1">
    <property type="entry name" value="TRANSCRIPTIONAL REPRESSOR OPI1"/>
    <property type="match status" value="1"/>
</dbReference>
<evidence type="ECO:0000313" key="3">
    <source>
        <dbReference type="Proteomes" id="UP000837801"/>
    </source>
</evidence>
<organism evidence="2 3">
    <name type="scientific">[Candida] railenensis</name>
    <dbReference type="NCBI Taxonomy" id="45579"/>
    <lineage>
        <taxon>Eukaryota</taxon>
        <taxon>Fungi</taxon>
        <taxon>Dikarya</taxon>
        <taxon>Ascomycota</taxon>
        <taxon>Saccharomycotina</taxon>
        <taxon>Pichiomycetes</taxon>
        <taxon>Debaryomycetaceae</taxon>
        <taxon>Kurtzmaniella</taxon>
    </lineage>
</organism>
<feature type="region of interest" description="Disordered" evidence="1">
    <location>
        <begin position="448"/>
        <end position="474"/>
    </location>
</feature>
<dbReference type="GO" id="GO:0030968">
    <property type="term" value="P:endoplasmic reticulum unfolded protein response"/>
    <property type="evidence" value="ECO:0007669"/>
    <property type="project" value="TreeGrafter"/>
</dbReference>
<proteinExistence type="predicted"/>
<feature type="region of interest" description="Disordered" evidence="1">
    <location>
        <begin position="180"/>
        <end position="236"/>
    </location>
</feature>
<feature type="region of interest" description="Disordered" evidence="1">
    <location>
        <begin position="1"/>
        <end position="46"/>
    </location>
</feature>
<dbReference type="GO" id="GO:0008654">
    <property type="term" value="P:phospholipid biosynthetic process"/>
    <property type="evidence" value="ECO:0007669"/>
    <property type="project" value="TreeGrafter"/>
</dbReference>
<feature type="compositionally biased region" description="Low complexity" evidence="1">
    <location>
        <begin position="203"/>
        <end position="214"/>
    </location>
</feature>
<feature type="compositionally biased region" description="Low complexity" evidence="1">
    <location>
        <begin position="222"/>
        <end position="233"/>
    </location>
</feature>
<dbReference type="GO" id="GO:0006357">
    <property type="term" value="P:regulation of transcription by RNA polymerase II"/>
    <property type="evidence" value="ECO:0007669"/>
    <property type="project" value="TreeGrafter"/>
</dbReference>
<gene>
    <name evidence="2" type="ORF">CLIB1423_05S06370</name>
</gene>
<accession>A0A9P0VY44</accession>
<dbReference type="Pfam" id="PF08618">
    <property type="entry name" value="Opi1"/>
    <property type="match status" value="1"/>
</dbReference>
<keyword evidence="3" id="KW-1185">Reference proteome</keyword>
<dbReference type="InterPro" id="IPR013927">
    <property type="entry name" value="TF_Opi1_Ccg-8"/>
</dbReference>
<feature type="compositionally biased region" description="Basic and acidic residues" evidence="1">
    <location>
        <begin position="330"/>
        <end position="343"/>
    </location>
</feature>
<reference evidence="2" key="1">
    <citation type="submission" date="2022-03" db="EMBL/GenBank/DDBJ databases">
        <authorList>
            <person name="Legras J.-L."/>
            <person name="Devillers H."/>
            <person name="Grondin C."/>
        </authorList>
    </citation>
    <scope>NUCLEOTIDE SEQUENCE</scope>
    <source>
        <strain evidence="2">CLIB 1423</strain>
    </source>
</reference>
<evidence type="ECO:0000313" key="2">
    <source>
        <dbReference type="EMBL" id="CAH2352133.1"/>
    </source>
</evidence>
<dbReference type="OrthoDB" id="2441642at2759"/>
<evidence type="ECO:0000256" key="1">
    <source>
        <dbReference type="SAM" id="MobiDB-lite"/>
    </source>
</evidence>
<name>A0A9P0VY44_9ASCO</name>
<sequence>MKRGGKRKLSTVSAASEIQPPSYEHATGTENEKTPLIGTNEKHTGDDKDLVSAAEALTQLTQLNSNVNSSSTSLNSRLSTPPIISIGNGVHNGGSSVSSPVVSNFSIEKQNVLPPIQQQHPLVERVNKVSRHPLVTNAVKYYDYSKRNYASFNYAAEFVEKAALPVVNKIEVNLNNRYQAKKAKQEARKGTSKKRRKVNQHYATSATSSPSLSPSLPPAPAPSFASSAPFSSSGRNSLTYSDTNVSIETKKRLQFCLHILKLANEKINNSVSVLQQRVVTKEIEAKEKREAASAADVKQDEAQRTNTEIVTTVKNIIRLISNFKPSSLATKDEQNESAIDEKNGLTPVNSHANSVSSRKNSTDDDQLKGTIRDIILALPATIQQSSSGNTQTNDRVLVFAKESLDMISRLTVVFNNQLEKAEAWVAGEQQEQENQQIEKRSILTEKVLGEELDSGSTSESTTDGENTLSGFGCR</sequence>
<comment type="caution">
    <text evidence="2">The sequence shown here is derived from an EMBL/GenBank/DDBJ whole genome shotgun (WGS) entry which is preliminary data.</text>
</comment>
<dbReference type="GO" id="GO:0005634">
    <property type="term" value="C:nucleus"/>
    <property type="evidence" value="ECO:0007669"/>
    <property type="project" value="TreeGrafter"/>
</dbReference>
<dbReference type="EMBL" id="CAKXYY010000005">
    <property type="protein sequence ID" value="CAH2352133.1"/>
    <property type="molecule type" value="Genomic_DNA"/>
</dbReference>
<dbReference type="Proteomes" id="UP000837801">
    <property type="component" value="Unassembled WGS sequence"/>
</dbReference>
<dbReference type="AlphaFoldDB" id="A0A9P0VY44"/>
<dbReference type="GO" id="GO:0005783">
    <property type="term" value="C:endoplasmic reticulum"/>
    <property type="evidence" value="ECO:0007669"/>
    <property type="project" value="TreeGrafter"/>
</dbReference>
<protein>
    <submittedName>
        <fullName evidence="2">Uncharacterized protein</fullName>
    </submittedName>
</protein>
<feature type="region of interest" description="Disordered" evidence="1">
    <location>
        <begin position="330"/>
        <end position="364"/>
    </location>
</feature>
<feature type="compositionally biased region" description="Basic residues" evidence="1">
    <location>
        <begin position="190"/>
        <end position="199"/>
    </location>
</feature>
<dbReference type="PANTHER" id="PTHR38406">
    <property type="entry name" value="TRANSCRIPTIONAL REPRESSOR OPI1"/>
    <property type="match status" value="1"/>
</dbReference>
<feature type="compositionally biased region" description="Low complexity" evidence="1">
    <location>
        <begin position="454"/>
        <end position="465"/>
    </location>
</feature>
<feature type="compositionally biased region" description="Polar residues" evidence="1">
    <location>
        <begin position="346"/>
        <end position="359"/>
    </location>
</feature>